<dbReference type="PANTHER" id="PTHR47074">
    <property type="entry name" value="BNAC02G40300D PROTEIN"/>
    <property type="match status" value="1"/>
</dbReference>
<name>A0A445GFK3_GLYSO</name>
<proteinExistence type="predicted"/>
<gene>
    <name evidence="2" type="ORF">D0Y65_042955</name>
</gene>
<evidence type="ECO:0000259" key="1">
    <source>
        <dbReference type="Pfam" id="PF13966"/>
    </source>
</evidence>
<evidence type="ECO:0000313" key="3">
    <source>
        <dbReference type="Proteomes" id="UP000289340"/>
    </source>
</evidence>
<dbReference type="InterPro" id="IPR052929">
    <property type="entry name" value="RNase_H-like_EbsB-rel"/>
</dbReference>
<reference evidence="2 3" key="1">
    <citation type="submission" date="2018-09" db="EMBL/GenBank/DDBJ databases">
        <title>A high-quality reference genome of wild soybean provides a powerful tool to mine soybean genomes.</title>
        <authorList>
            <person name="Xie M."/>
            <person name="Chung C.Y.L."/>
            <person name="Li M.-W."/>
            <person name="Wong F.-L."/>
            <person name="Chan T.-F."/>
            <person name="Lam H.-M."/>
        </authorList>
    </citation>
    <scope>NUCLEOTIDE SEQUENCE [LARGE SCALE GENOMIC DNA]</scope>
    <source>
        <strain evidence="3">cv. W05</strain>
        <tissue evidence="2">Hypocotyl of etiolated seedlings</tissue>
    </source>
</reference>
<dbReference type="AlphaFoldDB" id="A0A445GFK3"/>
<dbReference type="EMBL" id="QZWG01000016">
    <property type="protein sequence ID" value="RZB59981.1"/>
    <property type="molecule type" value="Genomic_DNA"/>
</dbReference>
<protein>
    <recommendedName>
        <fullName evidence="1">Reverse transcriptase zinc-binding domain-containing protein</fullName>
    </recommendedName>
</protein>
<feature type="domain" description="Reverse transcriptase zinc-binding" evidence="1">
    <location>
        <begin position="1"/>
        <end position="54"/>
    </location>
</feature>
<accession>A0A445GFK3</accession>
<dbReference type="InterPro" id="IPR026960">
    <property type="entry name" value="RVT-Znf"/>
</dbReference>
<evidence type="ECO:0000313" key="2">
    <source>
        <dbReference type="EMBL" id="RZB59981.1"/>
    </source>
</evidence>
<dbReference type="PANTHER" id="PTHR47074:SF48">
    <property type="entry name" value="POLYNUCLEOTIDYL TRANSFERASE, RIBONUCLEASE H-LIKE SUPERFAMILY PROTEIN"/>
    <property type="match status" value="1"/>
</dbReference>
<dbReference type="Proteomes" id="UP000289340">
    <property type="component" value="Chromosome 16"/>
</dbReference>
<comment type="caution">
    <text evidence="2">The sequence shown here is derived from an EMBL/GenBank/DDBJ whole genome shotgun (WGS) entry which is preliminary data.</text>
</comment>
<keyword evidence="3" id="KW-1185">Reference proteome</keyword>
<organism evidence="2 3">
    <name type="scientific">Glycine soja</name>
    <name type="common">Wild soybean</name>
    <dbReference type="NCBI Taxonomy" id="3848"/>
    <lineage>
        <taxon>Eukaryota</taxon>
        <taxon>Viridiplantae</taxon>
        <taxon>Streptophyta</taxon>
        <taxon>Embryophyta</taxon>
        <taxon>Tracheophyta</taxon>
        <taxon>Spermatophyta</taxon>
        <taxon>Magnoliopsida</taxon>
        <taxon>eudicotyledons</taxon>
        <taxon>Gunneridae</taxon>
        <taxon>Pentapetalae</taxon>
        <taxon>rosids</taxon>
        <taxon>fabids</taxon>
        <taxon>Fabales</taxon>
        <taxon>Fabaceae</taxon>
        <taxon>Papilionoideae</taxon>
        <taxon>50 kb inversion clade</taxon>
        <taxon>NPAAA clade</taxon>
        <taxon>indigoferoid/millettioid clade</taxon>
        <taxon>Phaseoleae</taxon>
        <taxon>Glycine</taxon>
        <taxon>Glycine subgen. Soja</taxon>
    </lineage>
</organism>
<sequence>MKIFLWRISRESLPARQRLSTKGVQCPITCASCGNCPETYHHAFVGCCNVETVWEKASLWHIINLVRDKVSTQQPQPASTRKLQWGTPAPEYIKCNVDVAIFQDSRSFGVDCCFKDSTSHFIRAKTSWYQGIPTTHEAEVSSLLAAISSTSEIHLQNIIFEIDCRANVDVLSSKNFTNSEVGIILRTRQLEPQPRPPRGRHCPLCRSQASMAAKLDALLLKMNTLLTSQHFPSFSSTKAPPAHAPMSTLLPMVAFHLPANSKPYATSSDLHFSHRLGSDDISSIYLAKLNNDSFAVMFAAKVMVFPMAPKDVRINLMVW</sequence>
<dbReference type="Pfam" id="PF13966">
    <property type="entry name" value="zf-RVT"/>
    <property type="match status" value="1"/>
</dbReference>